<feature type="domain" description="Glycosyltransferase subfamily 4-like N-terminal" evidence="2">
    <location>
        <begin position="12"/>
        <end position="229"/>
    </location>
</feature>
<protein>
    <submittedName>
        <fullName evidence="3">Glycosyltransferase</fullName>
        <ecNumber evidence="3">2.4.-.-</ecNumber>
    </submittedName>
</protein>
<dbReference type="Pfam" id="PF00534">
    <property type="entry name" value="Glycos_transf_1"/>
    <property type="match status" value="1"/>
</dbReference>
<dbReference type="PANTHER" id="PTHR45947">
    <property type="entry name" value="SULFOQUINOVOSYL TRANSFERASE SQD2"/>
    <property type="match status" value="1"/>
</dbReference>
<dbReference type="Gene3D" id="3.40.50.2000">
    <property type="entry name" value="Glycogen Phosphorylase B"/>
    <property type="match status" value="2"/>
</dbReference>
<dbReference type="RefSeq" id="WP_313831873.1">
    <property type="nucleotide sequence ID" value="NZ_JAQOUE010000001.1"/>
</dbReference>
<accession>A0ABU3K554</accession>
<evidence type="ECO:0000259" key="2">
    <source>
        <dbReference type="Pfam" id="PF13439"/>
    </source>
</evidence>
<dbReference type="InterPro" id="IPR028098">
    <property type="entry name" value="Glyco_trans_4-like_N"/>
</dbReference>
<gene>
    <name evidence="3" type="ORF">PPG34_04115</name>
</gene>
<dbReference type="PANTHER" id="PTHR45947:SF3">
    <property type="entry name" value="SULFOQUINOVOSYL TRANSFERASE SQD2"/>
    <property type="match status" value="1"/>
</dbReference>
<dbReference type="EMBL" id="JAQOUE010000001">
    <property type="protein sequence ID" value="MDT7041521.1"/>
    <property type="molecule type" value="Genomic_DNA"/>
</dbReference>
<dbReference type="InterPro" id="IPR050194">
    <property type="entry name" value="Glycosyltransferase_grp1"/>
</dbReference>
<organism evidence="3 4">
    <name type="scientific">Candidatus Nitronereus thalassa</name>
    <dbReference type="NCBI Taxonomy" id="3020898"/>
    <lineage>
        <taxon>Bacteria</taxon>
        <taxon>Pseudomonadati</taxon>
        <taxon>Nitrospirota</taxon>
        <taxon>Nitrospiria</taxon>
        <taxon>Nitrospirales</taxon>
        <taxon>Nitrospiraceae</taxon>
        <taxon>Candidatus Nitronereus</taxon>
    </lineage>
</organism>
<evidence type="ECO:0000259" key="1">
    <source>
        <dbReference type="Pfam" id="PF00534"/>
    </source>
</evidence>
<dbReference type="SUPFAM" id="SSF53756">
    <property type="entry name" value="UDP-Glycosyltransferase/glycogen phosphorylase"/>
    <property type="match status" value="1"/>
</dbReference>
<dbReference type="InterPro" id="IPR001296">
    <property type="entry name" value="Glyco_trans_1"/>
</dbReference>
<comment type="caution">
    <text evidence="3">The sequence shown here is derived from an EMBL/GenBank/DDBJ whole genome shotgun (WGS) entry which is preliminary data.</text>
</comment>
<evidence type="ECO:0000313" key="3">
    <source>
        <dbReference type="EMBL" id="MDT7041521.1"/>
    </source>
</evidence>
<sequence length="438" mass="49891">MVSNLYPPYYQGGYEVRCAQVAEALHGEGHDVCVLTSTYGLPMPTFGNASEKLETINGVQIYRSLNQYHYKPQPKRLPGRLFDAKRHFFDAKKFQEIIASFQPDVVNWWSMYGLSKMLLPLPKEWGIPDVHWIEHWWMIREYGAKGENASEIWSGCWDGNWGPSIFRPFFRLAGRKLEKQFTKAGFPTREFPNCPKHVCFVSEHLRELYHEEGLVFPSTEVIHGGIPIEQFFHPLNGRDATPRRLRLLYAGQITPDRGLHSVLDALGLMDEKVRSNISLSIAGDNMSKYGREIKQQVEKLNLSRLVSFLGKVNHEKMPCVYQEHDVLVFPSLRDEGLPLTMVEAMLAGCAVVTTGSGGAMEIAKLANLPLFSKGDSRALRDILEKFVLDRKSLHEVALEGQAVAIKEFSLDRMIERWSTTLYRICQPLKKIATLPNPQ</sequence>
<keyword evidence="3" id="KW-0808">Transferase</keyword>
<dbReference type="Proteomes" id="UP001250932">
    <property type="component" value="Unassembled WGS sequence"/>
</dbReference>
<reference evidence="3 4" key="1">
    <citation type="journal article" date="2023" name="ISME J.">
        <title>Cultivation and genomic characterization of novel and ubiquitous marine nitrite-oxidizing bacteria from the Nitrospirales.</title>
        <authorList>
            <person name="Mueller A.J."/>
            <person name="Daebeler A."/>
            <person name="Herbold C.W."/>
            <person name="Kirkegaard R.H."/>
            <person name="Daims H."/>
        </authorList>
    </citation>
    <scope>NUCLEOTIDE SEQUENCE [LARGE SCALE GENOMIC DNA]</scope>
    <source>
        <strain evidence="3 4">EB</strain>
    </source>
</reference>
<keyword evidence="4" id="KW-1185">Reference proteome</keyword>
<name>A0ABU3K554_9BACT</name>
<dbReference type="Pfam" id="PF13439">
    <property type="entry name" value="Glyco_transf_4"/>
    <property type="match status" value="1"/>
</dbReference>
<feature type="domain" description="Glycosyl transferase family 1" evidence="1">
    <location>
        <begin position="246"/>
        <end position="396"/>
    </location>
</feature>
<dbReference type="EC" id="2.4.-.-" evidence="3"/>
<proteinExistence type="predicted"/>
<keyword evidence="3" id="KW-0328">Glycosyltransferase</keyword>
<dbReference type="GO" id="GO:0016757">
    <property type="term" value="F:glycosyltransferase activity"/>
    <property type="evidence" value="ECO:0007669"/>
    <property type="project" value="UniProtKB-KW"/>
</dbReference>
<evidence type="ECO:0000313" key="4">
    <source>
        <dbReference type="Proteomes" id="UP001250932"/>
    </source>
</evidence>